<feature type="repeat" description="ANK" evidence="1">
    <location>
        <begin position="631"/>
        <end position="663"/>
    </location>
</feature>
<dbReference type="InterPro" id="IPR002110">
    <property type="entry name" value="Ankyrin_rpt"/>
</dbReference>
<evidence type="ECO:0000256" key="2">
    <source>
        <dbReference type="SAM" id="MobiDB-lite"/>
    </source>
</evidence>
<keyword evidence="1" id="KW-0040">ANK repeat</keyword>
<accession>A0A7S0BR62</accession>
<dbReference type="InterPro" id="IPR036770">
    <property type="entry name" value="Ankyrin_rpt-contain_sf"/>
</dbReference>
<dbReference type="AlphaFoldDB" id="A0A7S0BR62"/>
<dbReference type="Pfam" id="PF00069">
    <property type="entry name" value="Pkinase"/>
    <property type="match status" value="1"/>
</dbReference>
<dbReference type="PROSITE" id="PS00108">
    <property type="entry name" value="PROTEIN_KINASE_ST"/>
    <property type="match status" value="1"/>
</dbReference>
<dbReference type="Gene3D" id="1.10.510.10">
    <property type="entry name" value="Transferase(Phosphotransferase) domain 1"/>
    <property type="match status" value="1"/>
</dbReference>
<dbReference type="SMART" id="SM00248">
    <property type="entry name" value="ANK"/>
    <property type="match status" value="4"/>
</dbReference>
<feature type="repeat" description="ANK" evidence="1">
    <location>
        <begin position="527"/>
        <end position="559"/>
    </location>
</feature>
<dbReference type="InterPro" id="IPR008271">
    <property type="entry name" value="Ser/Thr_kinase_AS"/>
</dbReference>
<evidence type="ECO:0000256" key="1">
    <source>
        <dbReference type="PROSITE-ProRule" id="PRU00023"/>
    </source>
</evidence>
<evidence type="ECO:0000313" key="4">
    <source>
        <dbReference type="EMBL" id="CAD8401157.1"/>
    </source>
</evidence>
<dbReference type="PROSITE" id="PS50297">
    <property type="entry name" value="ANK_REP_REGION"/>
    <property type="match status" value="2"/>
</dbReference>
<dbReference type="InterPro" id="IPR011009">
    <property type="entry name" value="Kinase-like_dom_sf"/>
</dbReference>
<dbReference type="PROSITE" id="PS50088">
    <property type="entry name" value="ANK_REPEAT"/>
    <property type="match status" value="2"/>
</dbReference>
<name>A0A7S0BR62_9RHOD</name>
<dbReference type="GO" id="GO:0004672">
    <property type="term" value="F:protein kinase activity"/>
    <property type="evidence" value="ECO:0007669"/>
    <property type="project" value="InterPro"/>
</dbReference>
<dbReference type="SUPFAM" id="SSF48403">
    <property type="entry name" value="Ankyrin repeat"/>
    <property type="match status" value="1"/>
</dbReference>
<dbReference type="Gene3D" id="3.30.200.20">
    <property type="entry name" value="Phosphorylase Kinase, domain 1"/>
    <property type="match status" value="1"/>
</dbReference>
<dbReference type="GO" id="GO:0005524">
    <property type="term" value="F:ATP binding"/>
    <property type="evidence" value="ECO:0007669"/>
    <property type="project" value="InterPro"/>
</dbReference>
<dbReference type="Pfam" id="PF12796">
    <property type="entry name" value="Ank_2"/>
    <property type="match status" value="2"/>
</dbReference>
<dbReference type="PROSITE" id="PS50011">
    <property type="entry name" value="PROTEIN_KINASE_DOM"/>
    <property type="match status" value="1"/>
</dbReference>
<dbReference type="SUPFAM" id="SSF56112">
    <property type="entry name" value="Protein kinase-like (PK-like)"/>
    <property type="match status" value="1"/>
</dbReference>
<organism evidence="4">
    <name type="scientific">Rhodosorus marinus</name>
    <dbReference type="NCBI Taxonomy" id="101924"/>
    <lineage>
        <taxon>Eukaryota</taxon>
        <taxon>Rhodophyta</taxon>
        <taxon>Stylonematophyceae</taxon>
        <taxon>Stylonematales</taxon>
        <taxon>Stylonemataceae</taxon>
        <taxon>Rhodosorus</taxon>
    </lineage>
</organism>
<feature type="domain" description="Protein kinase" evidence="3">
    <location>
        <begin position="14"/>
        <end position="272"/>
    </location>
</feature>
<evidence type="ECO:0000259" key="3">
    <source>
        <dbReference type="PROSITE" id="PS50011"/>
    </source>
</evidence>
<dbReference type="InterPro" id="IPR000719">
    <property type="entry name" value="Prot_kinase_dom"/>
</dbReference>
<protein>
    <recommendedName>
        <fullName evidence="3">Protein kinase domain-containing protein</fullName>
    </recommendedName>
</protein>
<dbReference type="InterPro" id="IPR050588">
    <property type="entry name" value="WNK_Ser-Thr_kinase"/>
</dbReference>
<proteinExistence type="predicted"/>
<sequence>MEEYEEVDPTGRYKRRARILNSQTARTVYKAFDEVNALDVSWNKFSVEQYSDLDVRRTQEEMEILENLYHKNIMNTTSSWVAYEDDHPMYINIITELMRSGTLQNFLNNATSINMKVLRRWGSNMLQALAYMHGRHPPIIHRDLKCDNVFLNGPKGEVKIGDWGLSRLRESQKAFQVIDSPELSAPDLHREKHTEKVDIYAFGMCLLQMVSMEYPYSECENSAVVLRKVWQGVKPLALLRMKDCEVKKIVYRCLSPEDERPSAQELLMQPFFRDWKEDKGTGTNIELMGRNVQESIRELTLAPDDVRIGHLVVHNVQSIDRDVVISKSVPDAEEGLLEQENFSPPPPPIGDEKGAIRISVHVPLEGMIKKVEFMFDLTEDSVEEIANEMQAEFKMDDEHAMSVQEEIQMQIDVYRTSLLRRPSAENEREGSTLSNSPVLSTASVSSISLAPANRPVSLTTGEILPPEQSSAAEEQRSATPKGVVISEREPLLFKLCIGLMKSCKEGDSASVLKHLERGASPNFSDYDMRTPLHLAVEEDHPETVAILLERGARYDGKDRWGQSPLRAAVKLQRNEILEVFKRSGVDAAELVAFNPDESSSRELLAFCANGSLPEVRQSLMGGAFVNCSDELNRTPLHYASATGDSEITELLLLNGGDFTAKDLKGHTPVDVAAERDHENLVKLFKSYGALAGRKKVPVVKNLIPKSKTMNALDSVPSIRVSRIDDVPGVERGRVRSVEYIPDGENGSDGGNKILHPAFKPRGRVLIQSPSVNLPLPSTIVSLEDLRRHSATLADK</sequence>
<dbReference type="Gene3D" id="1.25.40.20">
    <property type="entry name" value="Ankyrin repeat-containing domain"/>
    <property type="match status" value="2"/>
</dbReference>
<dbReference type="EMBL" id="HBEK01020466">
    <property type="protein sequence ID" value="CAD8401157.1"/>
    <property type="molecule type" value="Transcribed_RNA"/>
</dbReference>
<feature type="region of interest" description="Disordered" evidence="2">
    <location>
        <begin position="458"/>
        <end position="481"/>
    </location>
</feature>
<gene>
    <name evidence="4" type="ORF">RMAR0315_LOCUS11160</name>
</gene>
<reference evidence="4" key="1">
    <citation type="submission" date="2021-01" db="EMBL/GenBank/DDBJ databases">
        <authorList>
            <person name="Corre E."/>
            <person name="Pelletier E."/>
            <person name="Niang G."/>
            <person name="Scheremetjew M."/>
            <person name="Finn R."/>
            <person name="Kale V."/>
            <person name="Holt S."/>
            <person name="Cochrane G."/>
            <person name="Meng A."/>
            <person name="Brown T."/>
            <person name="Cohen L."/>
        </authorList>
    </citation>
    <scope>NUCLEOTIDE SEQUENCE</scope>
    <source>
        <strain evidence="4">UTEX LB 2760</strain>
    </source>
</reference>
<dbReference type="SMART" id="SM00220">
    <property type="entry name" value="S_TKc"/>
    <property type="match status" value="1"/>
</dbReference>
<dbReference type="PANTHER" id="PTHR13902">
    <property type="entry name" value="SERINE/THREONINE-PROTEIN KINASE WNK WITH NO LYSINE -RELATED"/>
    <property type="match status" value="1"/>
</dbReference>